<keyword evidence="2" id="KW-1185">Reference proteome</keyword>
<dbReference type="KEGG" id="mor:MOC_1550"/>
<dbReference type="AlphaFoldDB" id="A0A089NRZ9"/>
<dbReference type="EMBL" id="CP003811">
    <property type="protein sequence ID" value="AIQ89305.1"/>
    <property type="molecule type" value="Genomic_DNA"/>
</dbReference>
<evidence type="ECO:0000313" key="2">
    <source>
        <dbReference type="Proteomes" id="UP000029492"/>
    </source>
</evidence>
<reference evidence="1 2" key="1">
    <citation type="journal article" date="2014" name="PLoS ONE">
        <title>Genome Information of Methylobacterium oryzae, a Plant-Probiotic Methylotroph in the Phyllosphere.</title>
        <authorList>
            <person name="Kwak M.J."/>
            <person name="Jeong H."/>
            <person name="Madhaiyan M."/>
            <person name="Lee Y."/>
            <person name="Sa T.M."/>
            <person name="Oh T.K."/>
            <person name="Kim J.F."/>
        </authorList>
    </citation>
    <scope>NUCLEOTIDE SEQUENCE [LARGE SCALE GENOMIC DNA]</scope>
    <source>
        <strain evidence="1 2">CBMB20</strain>
    </source>
</reference>
<dbReference type="RefSeq" id="WP_167337805.1">
    <property type="nucleotide sequence ID" value="NZ_CP003811.1"/>
</dbReference>
<organism evidence="1 2">
    <name type="scientific">Methylobacterium oryzae CBMB20</name>
    <dbReference type="NCBI Taxonomy" id="693986"/>
    <lineage>
        <taxon>Bacteria</taxon>
        <taxon>Pseudomonadati</taxon>
        <taxon>Pseudomonadota</taxon>
        <taxon>Alphaproteobacteria</taxon>
        <taxon>Hyphomicrobiales</taxon>
        <taxon>Methylobacteriaceae</taxon>
        <taxon>Methylobacterium</taxon>
    </lineage>
</organism>
<proteinExistence type="predicted"/>
<accession>A0A089NRZ9</accession>
<protein>
    <submittedName>
        <fullName evidence="1">Protein of unassigned function</fullName>
    </submittedName>
</protein>
<dbReference type="Proteomes" id="UP000029492">
    <property type="component" value="Chromosome"/>
</dbReference>
<sequence>MVYVLIIMLAGSGASVGSVEFNTKEACQAASKAIADSGRQFAGASAITVCVAKG</sequence>
<evidence type="ECO:0000313" key="1">
    <source>
        <dbReference type="EMBL" id="AIQ89305.1"/>
    </source>
</evidence>
<dbReference type="HOGENOM" id="CLU_3045257_0_0_5"/>
<name>A0A089NRZ9_9HYPH</name>
<gene>
    <name evidence="1" type="ORF">MOC_1550</name>
</gene>